<protein>
    <submittedName>
        <fullName evidence="1">Uncharacterized protein</fullName>
    </submittedName>
</protein>
<keyword evidence="2" id="KW-1185">Reference proteome</keyword>
<proteinExistence type="predicted"/>
<sequence>MEYDKPMLTESSTSSPPSPHHLLNLNFHTHHRDAPNLADNDMMSDPRSNSPGRRRTPSQPFHKFDMGVPVGTSADSRLAWLRSQIIGGDALFDSPFGPRRLTYADHTASGRCLRYVENFIMDNVLPFYGNTHTCDSHVGHWTTNMVREATGYVKRCLGGGPNDALLFCGSGCTGAIKRLQEVMGIAVPSVLREKLINVIPGEERWVVFVGPYEHHSNLLSWRQSLAEVIEIGLNSNGLIDMDELRQKLGYFRNTNRPILGSFSACSNVTGIYTDTRAIAKLLHEFEGFACFDFAASGPYAEIDMRSGEIDGYDVIFLSPHKFLGGPGSPGILLMSKALYLLGSSPPSTCGGGTVNYVNGFNEKDTLYAEEIEERENGGTPQIIQITRAALAFWVKEYVGHRVIEKKEHRYIKEATKRLLKHPNIEILGNILSSRQAILSFLIYSSTNSMPGSDGTAGLYMWGETGNTRGKPLHGAFVASLLNDLFGIQARAGCACAGPYGHTLLNVDEAHSLAIRSAIQKGYHGVKPGWTRISFPYYMKEEEFHFIISAVEFVANYAQRFLPLYHFNVMKGSWTFKKKVLTDLGSKQALPLTGLISTKNTDGTRVSDDKIKPNRGSQTPTDALINEYASYFEQARHIAGLLPKFPPQRNLREEVDSKLLYFRI</sequence>
<dbReference type="EMBL" id="CM042887">
    <property type="protein sequence ID" value="KAI4330123.1"/>
    <property type="molecule type" value="Genomic_DNA"/>
</dbReference>
<gene>
    <name evidence="1" type="ORF">MLD38_028429</name>
</gene>
<organism evidence="1 2">
    <name type="scientific">Melastoma candidum</name>
    <dbReference type="NCBI Taxonomy" id="119954"/>
    <lineage>
        <taxon>Eukaryota</taxon>
        <taxon>Viridiplantae</taxon>
        <taxon>Streptophyta</taxon>
        <taxon>Embryophyta</taxon>
        <taxon>Tracheophyta</taxon>
        <taxon>Spermatophyta</taxon>
        <taxon>Magnoliopsida</taxon>
        <taxon>eudicotyledons</taxon>
        <taxon>Gunneridae</taxon>
        <taxon>Pentapetalae</taxon>
        <taxon>rosids</taxon>
        <taxon>malvids</taxon>
        <taxon>Myrtales</taxon>
        <taxon>Melastomataceae</taxon>
        <taxon>Melastomatoideae</taxon>
        <taxon>Melastomateae</taxon>
        <taxon>Melastoma</taxon>
    </lineage>
</organism>
<dbReference type="Proteomes" id="UP001057402">
    <property type="component" value="Chromosome 8"/>
</dbReference>
<reference evidence="2" key="1">
    <citation type="journal article" date="2023" name="Front. Plant Sci.">
        <title>Chromosomal-level genome assembly of Melastoma candidum provides insights into trichome evolution.</title>
        <authorList>
            <person name="Zhong Y."/>
            <person name="Wu W."/>
            <person name="Sun C."/>
            <person name="Zou P."/>
            <person name="Liu Y."/>
            <person name="Dai S."/>
            <person name="Zhou R."/>
        </authorList>
    </citation>
    <scope>NUCLEOTIDE SEQUENCE [LARGE SCALE GENOMIC DNA]</scope>
</reference>
<evidence type="ECO:0000313" key="2">
    <source>
        <dbReference type="Proteomes" id="UP001057402"/>
    </source>
</evidence>
<accession>A0ACB9N2B5</accession>
<evidence type="ECO:0000313" key="1">
    <source>
        <dbReference type="EMBL" id="KAI4330123.1"/>
    </source>
</evidence>
<name>A0ACB9N2B5_9MYRT</name>
<comment type="caution">
    <text evidence="1">The sequence shown here is derived from an EMBL/GenBank/DDBJ whole genome shotgun (WGS) entry which is preliminary data.</text>
</comment>